<dbReference type="AlphaFoldDB" id="A0A366KR09"/>
<dbReference type="Proteomes" id="UP000252081">
    <property type="component" value="Unassembled WGS sequence"/>
</dbReference>
<reference evidence="1 2" key="1">
    <citation type="submission" date="2018-07" db="EMBL/GenBank/DDBJ databases">
        <title>A draft genome of a endophytic bacteria, a new species of Pedobacter.</title>
        <authorList>
            <person name="Zhang Z.D."/>
            <person name="Chen Z.J."/>
        </authorList>
    </citation>
    <scope>NUCLEOTIDE SEQUENCE [LARGE SCALE GENOMIC DNA]</scope>
    <source>
        <strain evidence="1 2">RS10</strain>
    </source>
</reference>
<evidence type="ECO:0000313" key="1">
    <source>
        <dbReference type="EMBL" id="RBQ03609.1"/>
    </source>
</evidence>
<evidence type="ECO:0008006" key="3">
    <source>
        <dbReference type="Google" id="ProtNLM"/>
    </source>
</evidence>
<dbReference type="InterPro" id="IPR036378">
    <property type="entry name" value="FAS1_dom_sf"/>
</dbReference>
<gene>
    <name evidence="1" type="ORF">DRW42_20505</name>
</gene>
<proteinExistence type="predicted"/>
<keyword evidence="2" id="KW-1185">Reference proteome</keyword>
<accession>A0A366KR09</accession>
<dbReference type="Gene3D" id="2.30.180.10">
    <property type="entry name" value="FAS1 domain"/>
    <property type="match status" value="1"/>
</dbReference>
<name>A0A366KR09_9SPHI</name>
<dbReference type="SUPFAM" id="SSF82153">
    <property type="entry name" value="FAS1 domain"/>
    <property type="match status" value="1"/>
</dbReference>
<organism evidence="1 2">
    <name type="scientific">Pedobacter miscanthi</name>
    <dbReference type="NCBI Taxonomy" id="2259170"/>
    <lineage>
        <taxon>Bacteria</taxon>
        <taxon>Pseudomonadati</taxon>
        <taxon>Bacteroidota</taxon>
        <taxon>Sphingobacteriia</taxon>
        <taxon>Sphingobacteriales</taxon>
        <taxon>Sphingobacteriaceae</taxon>
        <taxon>Pedobacter</taxon>
    </lineage>
</organism>
<evidence type="ECO:0000313" key="2">
    <source>
        <dbReference type="Proteomes" id="UP000252081"/>
    </source>
</evidence>
<protein>
    <recommendedName>
        <fullName evidence="3">FAS1 domain-containing protein</fullName>
    </recommendedName>
</protein>
<sequence length="264" mass="30377">MEVINFIKRSRKDMKKLMMICAACLVLFNACKRDEYYIDGGKANPDYPGNMYQYLQAKKVPFDSVAKIIKLAGMEEQFSKEDFTFFAFDDEVIKKTIGDIHSYDQGRQPRVLSLNQMLYSSGKDTIKTLDQVNPAIWKKYIQRYMFKGINRLKDYPQIDMDLRSIYPGSLHYDYNNEVSNIGVVFYDANGVKYIGYRQLVMTYIPDISKPNDSWNPSYVASSDVKPTNGVVHTLRFQDSYLGFNISEIFSDVYSTGLLPSQGAN</sequence>
<comment type="caution">
    <text evidence="1">The sequence shown here is derived from an EMBL/GenBank/DDBJ whole genome shotgun (WGS) entry which is preliminary data.</text>
</comment>
<dbReference type="EMBL" id="QNQU01000020">
    <property type="protein sequence ID" value="RBQ03609.1"/>
    <property type="molecule type" value="Genomic_DNA"/>
</dbReference>